<feature type="transmembrane region" description="Helical" evidence="1">
    <location>
        <begin position="66"/>
        <end position="87"/>
    </location>
</feature>
<organism evidence="2 3">
    <name type="scientific">Trichonephila clavipes</name>
    <name type="common">Golden silk orbweaver</name>
    <name type="synonym">Nephila clavipes</name>
    <dbReference type="NCBI Taxonomy" id="2585209"/>
    <lineage>
        <taxon>Eukaryota</taxon>
        <taxon>Metazoa</taxon>
        <taxon>Ecdysozoa</taxon>
        <taxon>Arthropoda</taxon>
        <taxon>Chelicerata</taxon>
        <taxon>Arachnida</taxon>
        <taxon>Araneae</taxon>
        <taxon>Araneomorphae</taxon>
        <taxon>Entelegynae</taxon>
        <taxon>Araneoidea</taxon>
        <taxon>Nephilidae</taxon>
        <taxon>Trichonephila</taxon>
    </lineage>
</organism>
<reference evidence="2" key="1">
    <citation type="submission" date="2020-08" db="EMBL/GenBank/DDBJ databases">
        <title>Multicomponent nature underlies the extraordinary mechanical properties of spider dragline silk.</title>
        <authorList>
            <person name="Kono N."/>
            <person name="Nakamura H."/>
            <person name="Mori M."/>
            <person name="Yoshida Y."/>
            <person name="Ohtoshi R."/>
            <person name="Malay A.D."/>
            <person name="Moran D.A.P."/>
            <person name="Tomita M."/>
            <person name="Numata K."/>
            <person name="Arakawa K."/>
        </authorList>
    </citation>
    <scope>NUCLEOTIDE SEQUENCE</scope>
</reference>
<name>A0A8X6S677_TRICX</name>
<evidence type="ECO:0000313" key="3">
    <source>
        <dbReference type="Proteomes" id="UP000887159"/>
    </source>
</evidence>
<dbReference type="Proteomes" id="UP000887159">
    <property type="component" value="Unassembled WGS sequence"/>
</dbReference>
<feature type="transmembrane region" description="Helical" evidence="1">
    <location>
        <begin position="120"/>
        <end position="143"/>
    </location>
</feature>
<proteinExistence type="predicted"/>
<evidence type="ECO:0000256" key="1">
    <source>
        <dbReference type="SAM" id="Phobius"/>
    </source>
</evidence>
<dbReference type="EMBL" id="BMAU01021254">
    <property type="protein sequence ID" value="GFY05533.1"/>
    <property type="molecule type" value="Genomic_DNA"/>
</dbReference>
<keyword evidence="1" id="KW-0812">Transmembrane</keyword>
<feature type="transmembrane region" description="Helical" evidence="1">
    <location>
        <begin position="38"/>
        <end position="60"/>
    </location>
</feature>
<sequence>MNPLQKDNKIPSLIENIMAPILFLFRFCGLYSKKQNKLYQVILAVLFNVTTLGVVAFKIFCVSRTLNWGTVFSAITKLIPLILWWLIRLRMKKILSLVKKLDFFGEEIIIRERISKLSKMVTIGVLSMIFLQSIIRILIITILSEEVAVCIYRELVSIGKRNRAIIYTLDELFNKCPDTIIILAVVSFFSTYCYTLSVALQDKHCISKTQAFLVYERTLQNFRELESMFSPLILLVFSHIVFDFLKTMFKIVITIKYHQSIFLLSECLKFLTDIMLMVATVLAADKVQRTANDFRISLIAFYKTQDGISSCGEYATLHEDRERLRLTGWGMFIVRKPLLLSLSTWLFAYGVILLQFM</sequence>
<feature type="transmembrane region" description="Helical" evidence="1">
    <location>
        <begin position="338"/>
        <end position="356"/>
    </location>
</feature>
<feature type="transmembrane region" description="Helical" evidence="1">
    <location>
        <begin position="12"/>
        <end position="31"/>
    </location>
</feature>
<feature type="transmembrane region" description="Helical" evidence="1">
    <location>
        <begin position="180"/>
        <end position="200"/>
    </location>
</feature>
<keyword evidence="3" id="KW-1185">Reference proteome</keyword>
<accession>A0A8X6S677</accession>
<dbReference type="AlphaFoldDB" id="A0A8X6S677"/>
<comment type="caution">
    <text evidence="2">The sequence shown here is derived from an EMBL/GenBank/DDBJ whole genome shotgun (WGS) entry which is preliminary data.</text>
</comment>
<keyword evidence="1" id="KW-0472">Membrane</keyword>
<evidence type="ECO:0000313" key="2">
    <source>
        <dbReference type="EMBL" id="GFY05533.1"/>
    </source>
</evidence>
<gene>
    <name evidence="2" type="primary">AVEN_73794_1</name>
    <name evidence="2" type="ORF">TNCV_4370431</name>
</gene>
<feature type="transmembrane region" description="Helical" evidence="1">
    <location>
        <begin position="261"/>
        <end position="284"/>
    </location>
</feature>
<keyword evidence="1" id="KW-1133">Transmembrane helix</keyword>
<evidence type="ECO:0008006" key="4">
    <source>
        <dbReference type="Google" id="ProtNLM"/>
    </source>
</evidence>
<protein>
    <recommendedName>
        <fullName evidence="4">Gustatory receptor</fullName>
    </recommendedName>
</protein>